<proteinExistence type="predicted"/>
<accession>A0ABV6J6Q3</accession>
<dbReference type="RefSeq" id="WP_204819822.1">
    <property type="nucleotide sequence ID" value="NZ_JANHOF010000006.1"/>
</dbReference>
<keyword evidence="3" id="KW-1185">Reference proteome</keyword>
<dbReference type="EMBL" id="JBHLVF010000011">
    <property type="protein sequence ID" value="MFC0391521.1"/>
    <property type="molecule type" value="Genomic_DNA"/>
</dbReference>
<reference evidence="2 3" key="1">
    <citation type="submission" date="2024-09" db="EMBL/GenBank/DDBJ databases">
        <authorList>
            <person name="Sun Q."/>
            <person name="Mori K."/>
        </authorList>
    </citation>
    <scope>NUCLEOTIDE SEQUENCE [LARGE SCALE GENOMIC DNA]</scope>
    <source>
        <strain evidence="2 3">CCM 4839</strain>
    </source>
</reference>
<keyword evidence="1" id="KW-0812">Transmembrane</keyword>
<evidence type="ECO:0000313" key="2">
    <source>
        <dbReference type="EMBL" id="MFC0391521.1"/>
    </source>
</evidence>
<sequence>MRRKEFLFFILILVGLLLIANHHLGYSFGDDIFREIGIPPWTNTEYDSGIHISVIAGLIMLAVGYFGAVKHYQLRFPKIRSRIVLSGIVFVWLFPWVSENLMILFHYNSTTISSVAYSKKGSQCSYQSEEASVEADCSISLINYGKEKSVTVRPYLIRAATMIEFEPMTFTLPPHTRINMGTTFNGRQIDGTGFSGWSREIGIELEVDGKKKRYGAKT</sequence>
<gene>
    <name evidence="2" type="ORF">ACFFJ8_09055</name>
</gene>
<feature type="transmembrane region" description="Helical" evidence="1">
    <location>
        <begin position="48"/>
        <end position="67"/>
    </location>
</feature>
<name>A0ABV6J6Q3_9BACL</name>
<organism evidence="2 3">
    <name type="scientific">Paenibacillus mendelii</name>
    <dbReference type="NCBI Taxonomy" id="206163"/>
    <lineage>
        <taxon>Bacteria</taxon>
        <taxon>Bacillati</taxon>
        <taxon>Bacillota</taxon>
        <taxon>Bacilli</taxon>
        <taxon>Bacillales</taxon>
        <taxon>Paenibacillaceae</taxon>
        <taxon>Paenibacillus</taxon>
    </lineage>
</organism>
<comment type="caution">
    <text evidence="2">The sequence shown here is derived from an EMBL/GenBank/DDBJ whole genome shotgun (WGS) entry which is preliminary data.</text>
</comment>
<dbReference type="Proteomes" id="UP001589818">
    <property type="component" value="Unassembled WGS sequence"/>
</dbReference>
<protein>
    <submittedName>
        <fullName evidence="2">Uncharacterized protein</fullName>
    </submittedName>
</protein>
<keyword evidence="1" id="KW-1133">Transmembrane helix</keyword>
<keyword evidence="1" id="KW-0472">Membrane</keyword>
<evidence type="ECO:0000313" key="3">
    <source>
        <dbReference type="Proteomes" id="UP001589818"/>
    </source>
</evidence>
<evidence type="ECO:0000256" key="1">
    <source>
        <dbReference type="SAM" id="Phobius"/>
    </source>
</evidence>
<feature type="transmembrane region" description="Helical" evidence="1">
    <location>
        <begin position="79"/>
        <end position="97"/>
    </location>
</feature>